<keyword evidence="6" id="KW-1185">Reference proteome</keyword>
<dbReference type="Pfam" id="PF13472">
    <property type="entry name" value="Lipase_GDSL_2"/>
    <property type="match status" value="1"/>
</dbReference>
<keyword evidence="2" id="KW-0732">Signal</keyword>
<feature type="domain" description="Peptidoglycan O-acetylesterase N-terminal" evidence="4">
    <location>
        <begin position="104"/>
        <end position="211"/>
    </location>
</feature>
<feature type="domain" description="SGNH hydrolase-type esterase" evidence="3">
    <location>
        <begin position="234"/>
        <end position="384"/>
    </location>
</feature>
<proteinExistence type="predicted"/>
<dbReference type="EMBL" id="OCNF01000029">
    <property type="protein sequence ID" value="SOD71833.1"/>
    <property type="molecule type" value="Genomic_DNA"/>
</dbReference>
<evidence type="ECO:0000313" key="6">
    <source>
        <dbReference type="Proteomes" id="UP000219669"/>
    </source>
</evidence>
<gene>
    <name evidence="5" type="ORF">SAMN02746062_02171</name>
</gene>
<evidence type="ECO:0000259" key="4">
    <source>
        <dbReference type="Pfam" id="PF22753"/>
    </source>
</evidence>
<feature type="chain" id="PRO_5012402852" evidence="2">
    <location>
        <begin position="24"/>
        <end position="406"/>
    </location>
</feature>
<protein>
    <submittedName>
        <fullName evidence="5">Lysophospholipase L1</fullName>
    </submittedName>
</protein>
<dbReference type="Proteomes" id="UP000219669">
    <property type="component" value="Unassembled WGS sequence"/>
</dbReference>
<sequence>MFSFPLKYIAALMTTLGILNAQAQPTPQTPNPSTRPNPQISNKPSSNIINYSPQSQAWQDKLRDLAQGKATQFRIVQLGDSHTAGGYFTDTLRQHLQQKWGNAGIGWVYPAAVSGQRSTVVDYSGSNWQLLNARRDTAAFPLGGILARSKTQQSLVLNPKDTGTQQISLAMRPIFSDSPLKITDATQKATFAYSLHGNNWQYFTLNAQPPIRIQAADNALWEIGAIQFENQKSGVTVSAFGLNGTQLSHWQKWRADWENDLVETQADLIILAYGTNEAFNDQINVAQTQKIWQENIDRIQQTLPHAAILMIGAPESLKNRDGVCGTRPKRLSEIQKMQHQIAKEKHLLYWSWQDAMGGECSMNRWINDKLAQNDGVHFTPQGYQFLAKELSRALFNLSIKKYSQLK</sequence>
<dbReference type="InterPro" id="IPR013830">
    <property type="entry name" value="SGNH_hydro"/>
</dbReference>
<dbReference type="GO" id="GO:0016788">
    <property type="term" value="F:hydrolase activity, acting on ester bonds"/>
    <property type="evidence" value="ECO:0007669"/>
    <property type="project" value="UniProtKB-ARBA"/>
</dbReference>
<dbReference type="Gene3D" id="2.60.120.1360">
    <property type="match status" value="1"/>
</dbReference>
<dbReference type="AlphaFoldDB" id="A0A286ELM8"/>
<name>A0A286ELM8_9NEIS</name>
<dbReference type="PANTHER" id="PTHR30383:SF29">
    <property type="entry name" value="SGNH HYDROLASE-TYPE ESTERASE DOMAIN-CONTAINING PROTEIN"/>
    <property type="match status" value="1"/>
</dbReference>
<feature type="region of interest" description="Disordered" evidence="1">
    <location>
        <begin position="22"/>
        <end position="48"/>
    </location>
</feature>
<dbReference type="SUPFAM" id="SSF52266">
    <property type="entry name" value="SGNH hydrolase"/>
    <property type="match status" value="1"/>
</dbReference>
<evidence type="ECO:0000256" key="2">
    <source>
        <dbReference type="SAM" id="SignalP"/>
    </source>
</evidence>
<dbReference type="Pfam" id="PF22753">
    <property type="entry name" value="Ape1_N"/>
    <property type="match status" value="1"/>
</dbReference>
<evidence type="ECO:0000313" key="5">
    <source>
        <dbReference type="EMBL" id="SOD71833.1"/>
    </source>
</evidence>
<evidence type="ECO:0000259" key="3">
    <source>
        <dbReference type="Pfam" id="PF13472"/>
    </source>
</evidence>
<reference evidence="5 6" key="1">
    <citation type="submission" date="2017-09" db="EMBL/GenBank/DDBJ databases">
        <authorList>
            <person name="Ehlers B."/>
            <person name="Leendertz F.H."/>
        </authorList>
    </citation>
    <scope>NUCLEOTIDE SEQUENCE [LARGE SCALE GENOMIC DNA]</scope>
    <source>
        <strain evidence="5 6">DSM 16848</strain>
    </source>
</reference>
<organism evidence="5 6">
    <name type="scientific">Alysiella filiformis DSM 16848</name>
    <dbReference type="NCBI Taxonomy" id="1120981"/>
    <lineage>
        <taxon>Bacteria</taxon>
        <taxon>Pseudomonadati</taxon>
        <taxon>Pseudomonadota</taxon>
        <taxon>Betaproteobacteria</taxon>
        <taxon>Neisseriales</taxon>
        <taxon>Neisseriaceae</taxon>
        <taxon>Alysiella</taxon>
    </lineage>
</organism>
<dbReference type="RefSeq" id="WP_097115120.1">
    <property type="nucleotide sequence ID" value="NZ_CP083931.1"/>
</dbReference>
<evidence type="ECO:0000256" key="1">
    <source>
        <dbReference type="SAM" id="MobiDB-lite"/>
    </source>
</evidence>
<dbReference type="InterPro" id="IPR051532">
    <property type="entry name" value="Ester_Hydrolysis_Enzymes"/>
</dbReference>
<feature type="signal peptide" evidence="2">
    <location>
        <begin position="1"/>
        <end position="23"/>
    </location>
</feature>
<dbReference type="PANTHER" id="PTHR30383">
    <property type="entry name" value="THIOESTERASE 1/PROTEASE 1/LYSOPHOSPHOLIPASE L1"/>
    <property type="match status" value="1"/>
</dbReference>
<dbReference type="OrthoDB" id="7985403at2"/>
<dbReference type="InterPro" id="IPR036514">
    <property type="entry name" value="SGNH_hydro_sf"/>
</dbReference>
<accession>A0A286ELM8</accession>
<dbReference type="Gene3D" id="3.40.50.1110">
    <property type="entry name" value="SGNH hydrolase"/>
    <property type="match status" value="1"/>
</dbReference>
<dbReference type="InterPro" id="IPR055041">
    <property type="entry name" value="Ape1_N"/>
</dbReference>